<proteinExistence type="predicted"/>
<feature type="coiled-coil region" evidence="1">
    <location>
        <begin position="227"/>
        <end position="270"/>
    </location>
</feature>
<evidence type="ECO:0000256" key="1">
    <source>
        <dbReference type="SAM" id="Coils"/>
    </source>
</evidence>
<feature type="chain" id="PRO_5040266990" description="Viral A-type inclusion protein" evidence="2">
    <location>
        <begin position="21"/>
        <end position="358"/>
    </location>
</feature>
<feature type="coiled-coil region" evidence="1">
    <location>
        <begin position="65"/>
        <end position="156"/>
    </location>
</feature>
<evidence type="ECO:0000313" key="4">
    <source>
        <dbReference type="Proteomes" id="UP001153737"/>
    </source>
</evidence>
<keyword evidence="1" id="KW-0175">Coiled coil</keyword>
<keyword evidence="4" id="KW-1185">Reference proteome</keyword>
<dbReference type="OrthoDB" id="6719688at2759"/>
<dbReference type="EMBL" id="OU896713">
    <property type="protein sequence ID" value="CAG9823365.1"/>
    <property type="molecule type" value="Genomic_DNA"/>
</dbReference>
<accession>A0A9N9SKQ2</accession>
<evidence type="ECO:0000313" key="3">
    <source>
        <dbReference type="EMBL" id="CAG9823365.1"/>
    </source>
</evidence>
<reference evidence="3" key="1">
    <citation type="submission" date="2022-01" db="EMBL/GenBank/DDBJ databases">
        <authorList>
            <person name="King R."/>
        </authorList>
    </citation>
    <scope>NUCLEOTIDE SEQUENCE</scope>
</reference>
<keyword evidence="2" id="KW-0732">Signal</keyword>
<name>A0A9N9SKQ2_PHACE</name>
<protein>
    <recommendedName>
        <fullName evidence="5">Viral A-type inclusion protein</fullName>
    </recommendedName>
</protein>
<reference evidence="3" key="2">
    <citation type="submission" date="2022-10" db="EMBL/GenBank/DDBJ databases">
        <authorList>
            <consortium name="ENA_rothamsted_submissions"/>
            <consortium name="culmorum"/>
            <person name="King R."/>
        </authorList>
    </citation>
    <scope>NUCLEOTIDE SEQUENCE</scope>
</reference>
<dbReference type="Proteomes" id="UP001153737">
    <property type="component" value="Chromosome 7"/>
</dbReference>
<organism evidence="3 4">
    <name type="scientific">Phaedon cochleariae</name>
    <name type="common">Mustard beetle</name>
    <dbReference type="NCBI Taxonomy" id="80249"/>
    <lineage>
        <taxon>Eukaryota</taxon>
        <taxon>Metazoa</taxon>
        <taxon>Ecdysozoa</taxon>
        <taxon>Arthropoda</taxon>
        <taxon>Hexapoda</taxon>
        <taxon>Insecta</taxon>
        <taxon>Pterygota</taxon>
        <taxon>Neoptera</taxon>
        <taxon>Endopterygota</taxon>
        <taxon>Coleoptera</taxon>
        <taxon>Polyphaga</taxon>
        <taxon>Cucujiformia</taxon>
        <taxon>Chrysomeloidea</taxon>
        <taxon>Chrysomelidae</taxon>
        <taxon>Chrysomelinae</taxon>
        <taxon>Chrysomelini</taxon>
        <taxon>Phaedon</taxon>
    </lineage>
</organism>
<evidence type="ECO:0000256" key="2">
    <source>
        <dbReference type="SAM" id="SignalP"/>
    </source>
</evidence>
<gene>
    <name evidence="3" type="ORF">PHAECO_LOCUS11005</name>
</gene>
<sequence length="358" mass="42601">MHHYLHLYFSVLCFSNIIFSQEVDKCAVKKKYNDIKKSIDDKRDGIFDKLLEEYGNVPQELEDLLKNLTENSNSTRQKLDDFENNNRKLNEKNDDLSSEINSLLEEVEYLQDELNNLDIQDKNQKINTVPVAMEDVENIENDLNNWAELAEHLDKNKLANDSMNLPYSISDEISFLEQIMSNENDGSCLDHFENELKRTFKELSELLEFDGILRETNEVKKMSNVNKDRANELYKQAEGIIEKEEKLKETEQLGEEILLLARELDELKSDIDRKQKWAKPNFREKDLEKLEELLKDWEDYKKYGKFDLKTVQQEIYEYLKEIDSIEKYVNDCRNRQKNEIIEVPYIIKEKCELYPKDH</sequence>
<dbReference type="AlphaFoldDB" id="A0A9N9SKQ2"/>
<evidence type="ECO:0008006" key="5">
    <source>
        <dbReference type="Google" id="ProtNLM"/>
    </source>
</evidence>
<feature type="signal peptide" evidence="2">
    <location>
        <begin position="1"/>
        <end position="20"/>
    </location>
</feature>